<feature type="compositionally biased region" description="Low complexity" evidence="1">
    <location>
        <begin position="159"/>
        <end position="179"/>
    </location>
</feature>
<dbReference type="SUPFAM" id="SSF57701">
    <property type="entry name" value="Zn2/Cys6 DNA-binding domain"/>
    <property type="match status" value="1"/>
</dbReference>
<dbReference type="OrthoDB" id="39175at2759"/>
<dbReference type="InterPro" id="IPR036864">
    <property type="entry name" value="Zn2-C6_fun-type_DNA-bd_sf"/>
</dbReference>
<dbReference type="Proteomes" id="UP000812966">
    <property type="component" value="Unassembled WGS sequence"/>
</dbReference>
<protein>
    <recommendedName>
        <fullName evidence="2">Zn(2)-C6 fungal-type domain-containing protein</fullName>
    </recommendedName>
</protein>
<feature type="compositionally biased region" description="Basic and acidic residues" evidence="1">
    <location>
        <begin position="105"/>
        <end position="118"/>
    </location>
</feature>
<comment type="caution">
    <text evidence="3">The sequence shown here is derived from an EMBL/GenBank/DDBJ whole genome shotgun (WGS) entry which is preliminary data.</text>
</comment>
<feature type="region of interest" description="Disordered" evidence="1">
    <location>
        <begin position="570"/>
        <end position="643"/>
    </location>
</feature>
<dbReference type="AlphaFoldDB" id="A0A8K0JKW8"/>
<feature type="compositionally biased region" description="Polar residues" evidence="1">
    <location>
        <begin position="368"/>
        <end position="387"/>
    </location>
</feature>
<sequence length="709" mass="76886">MNTIRNQEPSQDPAEFTYPSTYIKNTRHRSKSTSQSPPGRNATNPIPTGNISTADDQNSTTTSSYNDHHQQHGNGPLGIQSLLTPNPNLGEKRMDDQQSRPVRGGSEERGRERERAGADENVGNANGSAQSTEGRLGTSPYERHGQGHTEMGPPAGYAGDASNKDSNGNGNNGTGSSTAAEHQRPVEGAPSRAWDDVIDDAIDPILRAALDERSKEHAAAYPWDQGQARAEGQGQAQQRPEAMGINSLMDAEKQSQTQADPRGAVASNQNQSRRQEDPRRGGSYPSQGQGQGQGSSFFPRPNDGPGSNGNGNTPGSLEDEYRRRESQSYAMQQQLQQQHYQQQNQQQSGTSSQGQGPPRPEVLRNAPPSLSLNHPLNSARSTNTTSESDVRAIGIQSPRDAYNRNQIQNQDHLGSGSGSGSLNVNVPNGYQELLNRGAGRFGTVAEQAAYRAGFEEAWEYRSKYMEDERARRVSLNMSTVPPTSSLRTTDNNPGPSPAKDDRVDLPSSRTVGEYAGYDGWERDSRDYARNGEWSAGQDRSYQIPGTVPAAPNDGYQSGYMTLGASQGAGYNSFRSEPSPMAGYSGHADGRQDRSSESMTPNSKNRKPRAGDRQAISCNMCRQRKSKCDGNPPYPCGPCSKKGTEDQCMYATFVRRRGPAKKKEHGSGQGSNSPPHEGSYGMDGLQRGNSGSARKYDEQGGREDPKRVKN</sequence>
<feature type="compositionally biased region" description="Low complexity" evidence="1">
    <location>
        <begin position="225"/>
        <end position="239"/>
    </location>
</feature>
<feature type="compositionally biased region" description="Basic and acidic residues" evidence="1">
    <location>
        <begin position="693"/>
        <end position="709"/>
    </location>
</feature>
<feature type="region of interest" description="Disordered" evidence="1">
    <location>
        <begin position="215"/>
        <end position="390"/>
    </location>
</feature>
<accession>A0A8K0JKW8</accession>
<dbReference type="CDD" id="cd00067">
    <property type="entry name" value="GAL4"/>
    <property type="match status" value="1"/>
</dbReference>
<dbReference type="GO" id="GO:0008270">
    <property type="term" value="F:zinc ion binding"/>
    <property type="evidence" value="ECO:0007669"/>
    <property type="project" value="InterPro"/>
</dbReference>
<dbReference type="SMART" id="SM00066">
    <property type="entry name" value="GAL4"/>
    <property type="match status" value="1"/>
</dbReference>
<evidence type="ECO:0000256" key="1">
    <source>
        <dbReference type="SAM" id="MobiDB-lite"/>
    </source>
</evidence>
<feature type="compositionally biased region" description="Low complexity" evidence="1">
    <location>
        <begin position="281"/>
        <end position="315"/>
    </location>
</feature>
<dbReference type="PROSITE" id="PS50048">
    <property type="entry name" value="ZN2_CY6_FUNGAL_2"/>
    <property type="match status" value="1"/>
</dbReference>
<evidence type="ECO:0000259" key="2">
    <source>
        <dbReference type="PROSITE" id="PS50048"/>
    </source>
</evidence>
<dbReference type="InterPro" id="IPR001138">
    <property type="entry name" value="Zn2Cys6_DnaBD"/>
</dbReference>
<keyword evidence="4" id="KW-1185">Reference proteome</keyword>
<dbReference type="EMBL" id="JABELV010000081">
    <property type="protein sequence ID" value="KAG7531836.1"/>
    <property type="molecule type" value="Genomic_DNA"/>
</dbReference>
<feature type="region of interest" description="Disordered" evidence="1">
    <location>
        <begin position="473"/>
        <end position="515"/>
    </location>
</feature>
<reference evidence="3" key="1">
    <citation type="submission" date="2020-04" db="EMBL/GenBank/DDBJ databases">
        <title>Analysis of mating type loci in Filobasidium floriforme.</title>
        <authorList>
            <person name="Nowrousian M."/>
        </authorList>
    </citation>
    <scope>NUCLEOTIDE SEQUENCE</scope>
    <source>
        <strain evidence="3">CBS 6242</strain>
    </source>
</reference>
<evidence type="ECO:0000313" key="3">
    <source>
        <dbReference type="EMBL" id="KAG7531836.1"/>
    </source>
</evidence>
<feature type="domain" description="Zn(2)-C6 fungal-type" evidence="2">
    <location>
        <begin position="616"/>
        <end position="649"/>
    </location>
</feature>
<feature type="compositionally biased region" description="Low complexity" evidence="1">
    <location>
        <begin position="327"/>
        <end position="355"/>
    </location>
</feature>
<dbReference type="Gene3D" id="4.10.240.10">
    <property type="entry name" value="Zn(2)-C6 fungal-type DNA-binding domain"/>
    <property type="match status" value="1"/>
</dbReference>
<gene>
    <name evidence="3" type="ORF">FFLO_04062</name>
</gene>
<evidence type="ECO:0000313" key="4">
    <source>
        <dbReference type="Proteomes" id="UP000812966"/>
    </source>
</evidence>
<dbReference type="GO" id="GO:0000981">
    <property type="term" value="F:DNA-binding transcription factor activity, RNA polymerase II-specific"/>
    <property type="evidence" value="ECO:0007669"/>
    <property type="project" value="InterPro"/>
</dbReference>
<feature type="region of interest" description="Disordered" evidence="1">
    <location>
        <begin position="655"/>
        <end position="709"/>
    </location>
</feature>
<dbReference type="PROSITE" id="PS00463">
    <property type="entry name" value="ZN2_CY6_FUNGAL_1"/>
    <property type="match status" value="1"/>
</dbReference>
<proteinExistence type="predicted"/>
<feature type="compositionally biased region" description="Polar residues" evidence="1">
    <location>
        <begin position="32"/>
        <end position="65"/>
    </location>
</feature>
<feature type="compositionally biased region" description="Polar residues" evidence="1">
    <location>
        <begin position="123"/>
        <end position="133"/>
    </location>
</feature>
<feature type="compositionally biased region" description="Polar residues" evidence="1">
    <location>
        <begin position="1"/>
        <end position="10"/>
    </location>
</feature>
<dbReference type="Pfam" id="PF00172">
    <property type="entry name" value="Zn_clus"/>
    <property type="match status" value="1"/>
</dbReference>
<feature type="compositionally biased region" description="Polar residues" evidence="1">
    <location>
        <begin position="475"/>
        <end position="493"/>
    </location>
</feature>
<feature type="region of interest" description="Disordered" evidence="1">
    <location>
        <begin position="531"/>
        <end position="554"/>
    </location>
</feature>
<name>A0A8K0JKW8_9TREE</name>
<organism evidence="3 4">
    <name type="scientific">Filobasidium floriforme</name>
    <dbReference type="NCBI Taxonomy" id="5210"/>
    <lineage>
        <taxon>Eukaryota</taxon>
        <taxon>Fungi</taxon>
        <taxon>Dikarya</taxon>
        <taxon>Basidiomycota</taxon>
        <taxon>Agaricomycotina</taxon>
        <taxon>Tremellomycetes</taxon>
        <taxon>Filobasidiales</taxon>
        <taxon>Filobasidiaceae</taxon>
        <taxon>Filobasidium</taxon>
    </lineage>
</organism>
<feature type="region of interest" description="Disordered" evidence="1">
    <location>
        <begin position="1"/>
        <end position="196"/>
    </location>
</feature>